<dbReference type="Proteomes" id="UP000323166">
    <property type="component" value="Unassembled WGS sequence"/>
</dbReference>
<accession>A0A5S4ZPM5</accession>
<sequence length="108" mass="11980">MVMTVPSGVVEVRGFSFLKEIFDQRGWPFPVQVPLDGNCTAEELARRMELPREKIEGVFINGLAGPLNRTVHPGDRVAFVPPGTPGPYRVILGLVKPPENQQDQNNDK</sequence>
<comment type="caution">
    <text evidence="1">The sequence shown here is derived from an EMBL/GenBank/DDBJ whole genome shotgun (WGS) entry which is preliminary data.</text>
</comment>
<evidence type="ECO:0000313" key="2">
    <source>
        <dbReference type="Proteomes" id="UP000323166"/>
    </source>
</evidence>
<dbReference type="SUPFAM" id="SSF54285">
    <property type="entry name" value="MoaD/ThiS"/>
    <property type="match status" value="1"/>
</dbReference>
<proteinExistence type="predicted"/>
<gene>
    <name evidence="1" type="ORF">LX24_02227</name>
</gene>
<dbReference type="InterPro" id="IPR016155">
    <property type="entry name" value="Mopterin_synth/thiamin_S_b"/>
</dbReference>
<name>A0A5S4ZPM5_9FIRM</name>
<reference evidence="1 2" key="1">
    <citation type="submission" date="2019-07" db="EMBL/GenBank/DDBJ databases">
        <title>Genomic Encyclopedia of Type Strains, Phase I: the one thousand microbial genomes (KMG-I) project.</title>
        <authorList>
            <person name="Kyrpides N."/>
        </authorList>
    </citation>
    <scope>NUCLEOTIDE SEQUENCE [LARGE SCALE GENOMIC DNA]</scope>
    <source>
        <strain evidence="1 2">DSM 6562</strain>
    </source>
</reference>
<dbReference type="AlphaFoldDB" id="A0A5S4ZPM5"/>
<protein>
    <submittedName>
        <fullName evidence="1">Uncharacterized protein</fullName>
    </submittedName>
</protein>
<organism evidence="1 2">
    <name type="scientific">Desulfallas thermosapovorans DSM 6562</name>
    <dbReference type="NCBI Taxonomy" id="1121431"/>
    <lineage>
        <taxon>Bacteria</taxon>
        <taxon>Bacillati</taxon>
        <taxon>Bacillota</taxon>
        <taxon>Clostridia</taxon>
        <taxon>Eubacteriales</taxon>
        <taxon>Desulfallaceae</taxon>
        <taxon>Desulfallas</taxon>
    </lineage>
</organism>
<evidence type="ECO:0000313" key="1">
    <source>
        <dbReference type="EMBL" id="TYO94758.1"/>
    </source>
</evidence>
<dbReference type="EMBL" id="VNHM01000012">
    <property type="protein sequence ID" value="TYO94758.1"/>
    <property type="molecule type" value="Genomic_DNA"/>
</dbReference>
<keyword evidence="2" id="KW-1185">Reference proteome</keyword>